<proteinExistence type="predicted"/>
<dbReference type="AlphaFoldDB" id="A0AAC9YV56"/>
<name>A0AAC9YV56_9ACTN</name>
<reference evidence="1 2" key="1">
    <citation type="submission" date="2016-07" db="EMBL/GenBank/DDBJ databases">
        <title>High microdiversification within the ubiquitous acI lineage of Actinobacteria.</title>
        <authorList>
            <person name="Neuenschwander S.M."/>
            <person name="Salcher M."/>
            <person name="Ghai R."/>
            <person name="Pernthaler J."/>
        </authorList>
    </citation>
    <scope>NUCLEOTIDE SEQUENCE [LARGE SCALE GENOMIC DNA]</scope>
    <source>
        <strain evidence="1">MMS-21-155</strain>
    </source>
</reference>
<protein>
    <submittedName>
        <fullName evidence="1">Uncharacterized protein</fullName>
    </submittedName>
</protein>
<evidence type="ECO:0000313" key="1">
    <source>
        <dbReference type="EMBL" id="ASY12537.1"/>
    </source>
</evidence>
<dbReference type="Proteomes" id="UP000217216">
    <property type="component" value="Chromosome"/>
</dbReference>
<keyword evidence="2" id="KW-1185">Reference proteome</keyword>
<accession>A0AAC9YV56</accession>
<evidence type="ECO:0000313" key="2">
    <source>
        <dbReference type="Proteomes" id="UP000217216"/>
    </source>
</evidence>
<dbReference type="KEGG" id="plak:A1s21155_06290"/>
<gene>
    <name evidence="1" type="ORF">A1s21155_06290</name>
</gene>
<organism evidence="1 2">
    <name type="scientific">Candidatus Planktophila dulcis</name>
    <dbReference type="NCBI Taxonomy" id="1884914"/>
    <lineage>
        <taxon>Bacteria</taxon>
        <taxon>Bacillati</taxon>
        <taxon>Actinomycetota</taxon>
        <taxon>Actinomycetes</taxon>
        <taxon>Candidatus Nanopelagicales</taxon>
        <taxon>Candidatus Nanopelagicaceae</taxon>
        <taxon>Candidatus Planktophila</taxon>
    </lineage>
</organism>
<dbReference type="EMBL" id="CP016770">
    <property type="protein sequence ID" value="ASY12537.1"/>
    <property type="molecule type" value="Genomic_DNA"/>
</dbReference>
<sequence length="261" mass="29272">MFFPLMKTEGLTGFLDLTYLPPNNWENRINVPLNLYAIWPEGGSWTTENLGLIQFGESHSFDSSQHEEKLVSGMCLIYPSAEKLDSQIDKLPEKPVWDSRIPEWRATTGFKNAVSQTSYQGEIFPLPSKASLLTFHPFIQYGEVENRLLVLNVTKNPEIIESDLFLYDSKSKSKRGSSRVKTNSLTTIQLDGFNFAPHELPAFLIPNMAGIPFGLGVSKDGSMLSMEHTHPPASLVLFGNRFAVQGSIKKKWFVSLLGESK</sequence>